<reference evidence="7 8" key="1">
    <citation type="submission" date="2015-07" db="EMBL/GenBank/DDBJ databases">
        <title>High-quality draft genome sequence of Oceanobacillus caeni HM6, a bacillus isolated from a human feces.</title>
        <authorList>
            <person name="Kumar J."/>
            <person name="Verma M.K."/>
            <person name="Pandey R."/>
            <person name="Bhambi M."/>
            <person name="Chauhan N."/>
        </authorList>
    </citation>
    <scope>NUCLEOTIDE SEQUENCE [LARGE SCALE GENOMIC DNA]</scope>
    <source>
        <strain evidence="7 8">HM6</strain>
    </source>
</reference>
<dbReference type="Proteomes" id="UP000037854">
    <property type="component" value="Unassembled WGS sequence"/>
</dbReference>
<dbReference type="PANTHER" id="PTHR37316:SF1">
    <property type="entry name" value="TEICHOIC ACID GLYCEROL-PHOSPHATE PRIMASE"/>
    <property type="match status" value="1"/>
</dbReference>
<evidence type="ECO:0000256" key="5">
    <source>
        <dbReference type="ARBA" id="ARBA00022944"/>
    </source>
</evidence>
<dbReference type="InterPro" id="IPR051612">
    <property type="entry name" value="Teichoic_Acid_Biosynth"/>
</dbReference>
<dbReference type="InterPro" id="IPR043149">
    <property type="entry name" value="TagF_N"/>
</dbReference>
<comment type="subcellular location">
    <subcellularLocation>
        <location evidence="1">Cell membrane</location>
        <topology evidence="1">Peripheral membrane protein</topology>
    </subcellularLocation>
</comment>
<evidence type="ECO:0000256" key="3">
    <source>
        <dbReference type="ARBA" id="ARBA00022475"/>
    </source>
</evidence>
<organism evidence="7 8">
    <name type="scientific">Oceanobacillus caeni</name>
    <dbReference type="NCBI Taxonomy" id="405946"/>
    <lineage>
        <taxon>Bacteria</taxon>
        <taxon>Bacillati</taxon>
        <taxon>Bacillota</taxon>
        <taxon>Bacilli</taxon>
        <taxon>Bacillales</taxon>
        <taxon>Bacillaceae</taxon>
        <taxon>Oceanobacillus</taxon>
    </lineage>
</organism>
<accession>A0ABR5MHJ1</accession>
<keyword evidence="5" id="KW-0777">Teichoic acid biosynthesis</keyword>
<keyword evidence="3" id="KW-1003">Cell membrane</keyword>
<evidence type="ECO:0000313" key="8">
    <source>
        <dbReference type="Proteomes" id="UP000037854"/>
    </source>
</evidence>
<protein>
    <submittedName>
        <fullName evidence="7">Teichoic acid biosynthesis protein B</fullName>
    </submittedName>
</protein>
<dbReference type="InterPro" id="IPR007554">
    <property type="entry name" value="Glycerophosphate_synth"/>
</dbReference>
<keyword evidence="4" id="KW-0808">Transferase</keyword>
<gene>
    <name evidence="7" type="ORF">AFL42_12520</name>
</gene>
<dbReference type="Gene3D" id="3.40.50.12580">
    <property type="match status" value="1"/>
</dbReference>
<comment type="similarity">
    <text evidence="2">Belongs to the CDP-glycerol glycerophosphotransferase family.</text>
</comment>
<comment type="caution">
    <text evidence="7">The sequence shown here is derived from an EMBL/GenBank/DDBJ whole genome shotgun (WGS) entry which is preliminary data.</text>
</comment>
<dbReference type="PANTHER" id="PTHR37316">
    <property type="entry name" value="TEICHOIC ACID GLYCEROL-PHOSPHATE PRIMASE"/>
    <property type="match status" value="1"/>
</dbReference>
<evidence type="ECO:0000256" key="2">
    <source>
        <dbReference type="ARBA" id="ARBA00010488"/>
    </source>
</evidence>
<dbReference type="EMBL" id="LGTK01000047">
    <property type="protein sequence ID" value="KPH73453.1"/>
    <property type="molecule type" value="Genomic_DNA"/>
</dbReference>
<dbReference type="SUPFAM" id="SSF53756">
    <property type="entry name" value="UDP-Glycosyltransferase/glycogen phosphorylase"/>
    <property type="match status" value="1"/>
</dbReference>
<evidence type="ECO:0000256" key="4">
    <source>
        <dbReference type="ARBA" id="ARBA00022679"/>
    </source>
</evidence>
<keyword evidence="6" id="KW-0472">Membrane</keyword>
<evidence type="ECO:0000313" key="7">
    <source>
        <dbReference type="EMBL" id="KPH73453.1"/>
    </source>
</evidence>
<name>A0ABR5MHJ1_9BACI</name>
<proteinExistence type="inferred from homology"/>
<dbReference type="InterPro" id="IPR043148">
    <property type="entry name" value="TagF_C"/>
</dbReference>
<dbReference type="Pfam" id="PF04464">
    <property type="entry name" value="Glyphos_transf"/>
    <property type="match status" value="1"/>
</dbReference>
<evidence type="ECO:0000256" key="6">
    <source>
        <dbReference type="ARBA" id="ARBA00023136"/>
    </source>
</evidence>
<dbReference type="Gene3D" id="3.40.50.11820">
    <property type="match status" value="1"/>
</dbReference>
<sequence>MMREIAVAIYLFTFRLFFTFFKRFPLQQKTTFVASFGRNILYTMREVEKTTDHRIVILKVHPCNITFKKRPHRRIISFKIGNFLDWMESIYHLATSEKVIVDNYFGFLAVTDFKENVTCVQLWHAAGAIKQFGLRDLSIENRPPSAFRRFKAVYSRFDYVVIGSDKMAAIFKEGFGIKEKQLLRTGIPRTDFFFDHENLEKAAQSLRRYFPIIDEKKVILYAPTYRDQELHVQELKMDIEKMYKYFHDDYVLFLSLHPAVKVDIENNHPDFAIDVTTYNINHLLVIADVLISDYSSIIFEYSLFNKPMVFFAYDIDEYAEERGFWEVYEELVPGPVAYNMDDLVEVIKNEAYDMSGVREFSEEWNRYSKGRSSEQLVRVVYGGDETG</sequence>
<evidence type="ECO:0000256" key="1">
    <source>
        <dbReference type="ARBA" id="ARBA00004202"/>
    </source>
</evidence>
<keyword evidence="8" id="KW-1185">Reference proteome</keyword>